<name>X1DC17_9ZZZZ</name>
<dbReference type="AlphaFoldDB" id="X1DC17"/>
<protein>
    <submittedName>
        <fullName evidence="1">Uncharacterized protein</fullName>
    </submittedName>
</protein>
<dbReference type="EMBL" id="BART01034519">
    <property type="protein sequence ID" value="GAH17772.1"/>
    <property type="molecule type" value="Genomic_DNA"/>
</dbReference>
<gene>
    <name evidence="1" type="ORF">S01H4_58977</name>
</gene>
<proteinExistence type="predicted"/>
<organism evidence="1">
    <name type="scientific">marine sediment metagenome</name>
    <dbReference type="NCBI Taxonomy" id="412755"/>
    <lineage>
        <taxon>unclassified sequences</taxon>
        <taxon>metagenomes</taxon>
        <taxon>ecological metagenomes</taxon>
    </lineage>
</organism>
<sequence>MTTYSQRRVNDYVRAFYWESTLVADELGLELTPGEMGQVKERLVYLWIMEKITDPTIQKLTTAILSEFAEGA</sequence>
<accession>X1DC17</accession>
<comment type="caution">
    <text evidence="1">The sequence shown here is derived from an EMBL/GenBank/DDBJ whole genome shotgun (WGS) entry which is preliminary data.</text>
</comment>
<evidence type="ECO:0000313" key="1">
    <source>
        <dbReference type="EMBL" id="GAH17772.1"/>
    </source>
</evidence>
<reference evidence="1" key="1">
    <citation type="journal article" date="2014" name="Front. Microbiol.">
        <title>High frequency of phylogenetically diverse reductive dehalogenase-homologous genes in deep subseafloor sedimentary metagenomes.</title>
        <authorList>
            <person name="Kawai M."/>
            <person name="Futagami T."/>
            <person name="Toyoda A."/>
            <person name="Takaki Y."/>
            <person name="Nishi S."/>
            <person name="Hori S."/>
            <person name="Arai W."/>
            <person name="Tsubouchi T."/>
            <person name="Morono Y."/>
            <person name="Uchiyama I."/>
            <person name="Ito T."/>
            <person name="Fujiyama A."/>
            <person name="Inagaki F."/>
            <person name="Takami H."/>
        </authorList>
    </citation>
    <scope>NUCLEOTIDE SEQUENCE</scope>
    <source>
        <strain evidence="1">Expedition CK06-06</strain>
    </source>
</reference>